<dbReference type="EMBL" id="PXYI01000001">
    <property type="protein sequence ID" value="PSJ43275.1"/>
    <property type="molecule type" value="Genomic_DNA"/>
</dbReference>
<evidence type="ECO:0000259" key="3">
    <source>
        <dbReference type="PROSITE" id="PS50110"/>
    </source>
</evidence>
<feature type="domain" description="Response regulatory" evidence="3">
    <location>
        <begin position="4"/>
        <end position="118"/>
    </location>
</feature>
<keyword evidence="5" id="KW-1185">Reference proteome</keyword>
<organism evidence="4 5">
    <name type="scientific">Allosphingosinicella deserti</name>
    <dbReference type="NCBI Taxonomy" id="2116704"/>
    <lineage>
        <taxon>Bacteria</taxon>
        <taxon>Pseudomonadati</taxon>
        <taxon>Pseudomonadota</taxon>
        <taxon>Alphaproteobacteria</taxon>
        <taxon>Sphingomonadales</taxon>
        <taxon>Sphingomonadaceae</taxon>
        <taxon>Allosphingosinicella</taxon>
    </lineage>
</organism>
<feature type="modified residue" description="4-aspartylphosphate" evidence="2">
    <location>
        <position position="53"/>
    </location>
</feature>
<dbReference type="OrthoDB" id="9782655at2"/>
<dbReference type="Proteomes" id="UP000241167">
    <property type="component" value="Unassembled WGS sequence"/>
</dbReference>
<dbReference type="Gene3D" id="3.40.50.2300">
    <property type="match status" value="1"/>
</dbReference>
<evidence type="ECO:0000313" key="4">
    <source>
        <dbReference type="EMBL" id="PSJ43275.1"/>
    </source>
</evidence>
<dbReference type="PROSITE" id="PS50110">
    <property type="entry name" value="RESPONSE_REGULATORY"/>
    <property type="match status" value="1"/>
</dbReference>
<reference evidence="4 5" key="1">
    <citation type="submission" date="2018-03" db="EMBL/GenBank/DDBJ databases">
        <title>The draft genome of Sphingosinicella sp. GL-C-18.</title>
        <authorList>
            <person name="Liu L."/>
            <person name="Li L."/>
            <person name="Liang L."/>
            <person name="Zhang X."/>
            <person name="Wang T."/>
        </authorList>
    </citation>
    <scope>NUCLEOTIDE SEQUENCE [LARGE SCALE GENOMIC DNA]</scope>
    <source>
        <strain evidence="4 5">GL-C-18</strain>
    </source>
</reference>
<proteinExistence type="predicted"/>
<dbReference type="InterPro" id="IPR001789">
    <property type="entry name" value="Sig_transdc_resp-reg_receiver"/>
</dbReference>
<comment type="caution">
    <text evidence="4">The sequence shown here is derived from an EMBL/GenBank/DDBJ whole genome shotgun (WGS) entry which is preliminary data.</text>
</comment>
<evidence type="ECO:0000256" key="2">
    <source>
        <dbReference type="PROSITE-ProRule" id="PRU00169"/>
    </source>
</evidence>
<dbReference type="PANTHER" id="PTHR44591">
    <property type="entry name" value="STRESS RESPONSE REGULATOR PROTEIN 1"/>
    <property type="match status" value="1"/>
</dbReference>
<dbReference type="Pfam" id="PF00072">
    <property type="entry name" value="Response_reg"/>
    <property type="match status" value="1"/>
</dbReference>
<name>A0A2P7QZ90_9SPHN</name>
<dbReference type="AlphaFoldDB" id="A0A2P7QZ90"/>
<dbReference type="InterPro" id="IPR050595">
    <property type="entry name" value="Bact_response_regulator"/>
</dbReference>
<sequence>MAERVYIVDEDRGCAASIARTLEAAGYWAFTYPTPDAFAQLAADRPPGWLLMDVGGPGAERIGAIRALRERGYDWPMIAMCAVPDLPLAARSLHAGARDVIVKPFTPGELIEMLRAAAALLD</sequence>
<protein>
    <recommendedName>
        <fullName evidence="3">Response regulatory domain-containing protein</fullName>
    </recommendedName>
</protein>
<accession>A0A2P7QZ90</accession>
<dbReference type="SMART" id="SM00448">
    <property type="entry name" value="REC"/>
    <property type="match status" value="1"/>
</dbReference>
<keyword evidence="1 2" id="KW-0597">Phosphoprotein</keyword>
<dbReference type="GO" id="GO:0000160">
    <property type="term" value="P:phosphorelay signal transduction system"/>
    <property type="evidence" value="ECO:0007669"/>
    <property type="project" value="InterPro"/>
</dbReference>
<dbReference type="InterPro" id="IPR011006">
    <property type="entry name" value="CheY-like_superfamily"/>
</dbReference>
<dbReference type="RefSeq" id="WP_106511293.1">
    <property type="nucleotide sequence ID" value="NZ_PXYI01000001.1"/>
</dbReference>
<dbReference type="PANTHER" id="PTHR44591:SF25">
    <property type="entry name" value="CHEMOTAXIS TWO-COMPONENT RESPONSE REGULATOR"/>
    <property type="match status" value="1"/>
</dbReference>
<gene>
    <name evidence="4" type="ORF">C7I55_02545</name>
</gene>
<dbReference type="SUPFAM" id="SSF52172">
    <property type="entry name" value="CheY-like"/>
    <property type="match status" value="1"/>
</dbReference>
<evidence type="ECO:0000313" key="5">
    <source>
        <dbReference type="Proteomes" id="UP000241167"/>
    </source>
</evidence>
<evidence type="ECO:0000256" key="1">
    <source>
        <dbReference type="ARBA" id="ARBA00022553"/>
    </source>
</evidence>